<dbReference type="InterPro" id="IPR036188">
    <property type="entry name" value="FAD/NAD-bd_sf"/>
</dbReference>
<evidence type="ECO:0000256" key="4">
    <source>
        <dbReference type="ARBA" id="ARBA00022827"/>
    </source>
</evidence>
<keyword evidence="5" id="KW-0560">Oxidoreductase</keyword>
<dbReference type="InterPro" id="IPR023753">
    <property type="entry name" value="FAD/NAD-binding_dom"/>
</dbReference>
<accession>A0A223S1W0</accession>
<evidence type="ECO:0000256" key="1">
    <source>
        <dbReference type="ARBA" id="ARBA00001974"/>
    </source>
</evidence>
<dbReference type="PANTHER" id="PTHR42913">
    <property type="entry name" value="APOPTOSIS-INDUCING FACTOR 1"/>
    <property type="match status" value="1"/>
</dbReference>
<dbReference type="Gene3D" id="3.50.50.100">
    <property type="match status" value="1"/>
</dbReference>
<reference evidence="8 9" key="1">
    <citation type="submission" date="2017-08" db="EMBL/GenBank/DDBJ databases">
        <title>The complete genome sequence of Nocardiopsis gilva YIM 90087.</title>
        <authorList>
            <person name="Yin M."/>
            <person name="Tang S."/>
        </authorList>
    </citation>
    <scope>NUCLEOTIDE SEQUENCE [LARGE SCALE GENOMIC DNA]</scope>
    <source>
        <strain evidence="8 9">YIM 90087</strain>
    </source>
</reference>
<evidence type="ECO:0000313" key="8">
    <source>
        <dbReference type="EMBL" id="ASU82111.1"/>
    </source>
</evidence>
<evidence type="ECO:0000256" key="2">
    <source>
        <dbReference type="ARBA" id="ARBA00005272"/>
    </source>
</evidence>
<dbReference type="SUPFAM" id="SSF51905">
    <property type="entry name" value="FAD/NAD(P)-binding domain"/>
    <property type="match status" value="1"/>
</dbReference>
<name>A0A223S1W0_9ACTN</name>
<evidence type="ECO:0000256" key="5">
    <source>
        <dbReference type="ARBA" id="ARBA00023002"/>
    </source>
</evidence>
<dbReference type="AlphaFoldDB" id="A0A223S1W0"/>
<comment type="similarity">
    <text evidence="2">Belongs to the NADH dehydrogenase family.</text>
</comment>
<proteinExistence type="inferred from homology"/>
<sequence>MPSRRAVSPSTAHPPRRPGLPKGKGKGKGTSVTHRILVLGAGYAGLTTTARLARRLHPHDARVTLVNANPHFVERVRLHQLATGQRLADLPLRKLLDGTGVQLIVGRVASVDPERRHVRVTGESRDELSLEYDTLVYALGSMADLDVVPGVAEHAFSVSDTEGAAALHHRAADLGAAGGVLGVVGAGLTGIEAATELAETYPRLRVRLLSTDAPGDGLSLAAQRHLRRVFRRLDIDVRADSPVTEVQQDRLMTTRGDAVPLDATVWTTGFRVPALARESGLAVDHDGRILVDQTMRSHSHPNVYAVGDAALARGPGRLASQQLRMACGTGVPMGWQAADAIAARITGRDPHPFRFRYAAQNISLGRRDGLIQFVRPDDSPHRAILTGRTAARWKEAVVRGSVRVMRYPGLYLAPPRRRELPDHAQGREQEAGPVLRRP</sequence>
<evidence type="ECO:0000256" key="3">
    <source>
        <dbReference type="ARBA" id="ARBA00022630"/>
    </source>
</evidence>
<dbReference type="GO" id="GO:0003955">
    <property type="term" value="F:NAD(P)H dehydrogenase (quinone) activity"/>
    <property type="evidence" value="ECO:0007669"/>
    <property type="project" value="TreeGrafter"/>
</dbReference>
<dbReference type="GO" id="GO:0019646">
    <property type="term" value="P:aerobic electron transport chain"/>
    <property type="evidence" value="ECO:0007669"/>
    <property type="project" value="TreeGrafter"/>
</dbReference>
<protein>
    <submittedName>
        <fullName evidence="8">Oxidoreductase</fullName>
    </submittedName>
</protein>
<dbReference type="Pfam" id="PF07992">
    <property type="entry name" value="Pyr_redox_2"/>
    <property type="match status" value="1"/>
</dbReference>
<dbReference type="PRINTS" id="PR00368">
    <property type="entry name" value="FADPNR"/>
</dbReference>
<dbReference type="KEGG" id="ngv:CDO52_04320"/>
<feature type="domain" description="FAD/NAD(P)-binding" evidence="7">
    <location>
        <begin position="35"/>
        <end position="338"/>
    </location>
</feature>
<dbReference type="PRINTS" id="PR00469">
    <property type="entry name" value="PNDRDTASEII"/>
</dbReference>
<dbReference type="Proteomes" id="UP000215005">
    <property type="component" value="Chromosome"/>
</dbReference>
<feature type="compositionally biased region" description="Basic and acidic residues" evidence="6">
    <location>
        <begin position="416"/>
        <end position="430"/>
    </location>
</feature>
<evidence type="ECO:0000313" key="9">
    <source>
        <dbReference type="Proteomes" id="UP000215005"/>
    </source>
</evidence>
<feature type="region of interest" description="Disordered" evidence="6">
    <location>
        <begin position="415"/>
        <end position="438"/>
    </location>
</feature>
<dbReference type="OrthoDB" id="9784880at2"/>
<dbReference type="PANTHER" id="PTHR42913:SF3">
    <property type="entry name" value="64 KDA MITOCHONDRIAL NADH DEHYDROGENASE (EUROFUNG)"/>
    <property type="match status" value="1"/>
</dbReference>
<dbReference type="EMBL" id="CP022753">
    <property type="protein sequence ID" value="ASU82111.1"/>
    <property type="molecule type" value="Genomic_DNA"/>
</dbReference>
<feature type="region of interest" description="Disordered" evidence="6">
    <location>
        <begin position="1"/>
        <end position="30"/>
    </location>
</feature>
<comment type="cofactor">
    <cofactor evidence="1">
        <name>FAD</name>
        <dbReference type="ChEBI" id="CHEBI:57692"/>
    </cofactor>
</comment>
<keyword evidence="4" id="KW-0274">FAD</keyword>
<evidence type="ECO:0000256" key="6">
    <source>
        <dbReference type="SAM" id="MobiDB-lite"/>
    </source>
</evidence>
<organism evidence="8 9">
    <name type="scientific">Nocardiopsis gilva YIM 90087</name>
    <dbReference type="NCBI Taxonomy" id="1235441"/>
    <lineage>
        <taxon>Bacteria</taxon>
        <taxon>Bacillati</taxon>
        <taxon>Actinomycetota</taxon>
        <taxon>Actinomycetes</taxon>
        <taxon>Streptosporangiales</taxon>
        <taxon>Nocardiopsidaceae</taxon>
        <taxon>Nocardiopsis</taxon>
    </lineage>
</organism>
<dbReference type="InterPro" id="IPR051169">
    <property type="entry name" value="NADH-Q_oxidoreductase"/>
</dbReference>
<keyword evidence="3" id="KW-0285">Flavoprotein</keyword>
<keyword evidence="9" id="KW-1185">Reference proteome</keyword>
<gene>
    <name evidence="8" type="ORF">CDO52_04320</name>
</gene>
<evidence type="ECO:0000259" key="7">
    <source>
        <dbReference type="Pfam" id="PF07992"/>
    </source>
</evidence>